<dbReference type="CDD" id="cd00761">
    <property type="entry name" value="Glyco_tranf_GTA_type"/>
    <property type="match status" value="1"/>
</dbReference>
<evidence type="ECO:0000256" key="1">
    <source>
        <dbReference type="SAM" id="Phobius"/>
    </source>
</evidence>
<keyword evidence="1" id="KW-0812">Transmembrane</keyword>
<accession>A0ABT1H3W2</accession>
<gene>
    <name evidence="3" type="ORF">LX12_003126</name>
</gene>
<evidence type="ECO:0000313" key="4">
    <source>
        <dbReference type="Proteomes" id="UP001205740"/>
    </source>
</evidence>
<dbReference type="Gene3D" id="3.90.550.10">
    <property type="entry name" value="Spore Coat Polysaccharide Biosynthesis Protein SpsA, Chain A"/>
    <property type="match status" value="1"/>
</dbReference>
<dbReference type="InterPro" id="IPR001173">
    <property type="entry name" value="Glyco_trans_2-like"/>
</dbReference>
<name>A0ABT1H3W2_9NOCA</name>
<keyword evidence="4" id="KW-1185">Reference proteome</keyword>
<dbReference type="SUPFAM" id="SSF53448">
    <property type="entry name" value="Nucleotide-diphospho-sugar transferases"/>
    <property type="match status" value="1"/>
</dbReference>
<dbReference type="EMBL" id="JAMTCG010000005">
    <property type="protein sequence ID" value="MCP2161927.1"/>
    <property type="molecule type" value="Genomic_DNA"/>
</dbReference>
<reference evidence="3 4" key="1">
    <citation type="submission" date="2022-06" db="EMBL/GenBank/DDBJ databases">
        <title>Genomic Encyclopedia of Archaeal and Bacterial Type Strains, Phase II (KMG-II): from individual species to whole genera.</title>
        <authorList>
            <person name="Goeker M."/>
        </authorList>
    </citation>
    <scope>NUCLEOTIDE SEQUENCE [LARGE SCALE GENOMIC DNA]</scope>
    <source>
        <strain evidence="3 4">DSM 45037</strain>
    </source>
</reference>
<feature type="transmembrane region" description="Helical" evidence="1">
    <location>
        <begin position="274"/>
        <end position="294"/>
    </location>
</feature>
<dbReference type="Pfam" id="PF00535">
    <property type="entry name" value="Glycos_transf_2"/>
    <property type="match status" value="1"/>
</dbReference>
<dbReference type="RefSeq" id="WP_253655492.1">
    <property type="nucleotide sequence ID" value="NZ_BAAAOE010000001.1"/>
</dbReference>
<keyword evidence="1" id="KW-1133">Transmembrane helix</keyword>
<evidence type="ECO:0000313" key="3">
    <source>
        <dbReference type="EMBL" id="MCP2161927.1"/>
    </source>
</evidence>
<organism evidence="3 4">
    <name type="scientific">Williamsia serinedens</name>
    <dbReference type="NCBI Taxonomy" id="391736"/>
    <lineage>
        <taxon>Bacteria</taxon>
        <taxon>Bacillati</taxon>
        <taxon>Actinomycetota</taxon>
        <taxon>Actinomycetes</taxon>
        <taxon>Mycobacteriales</taxon>
        <taxon>Nocardiaceae</taxon>
        <taxon>Williamsia</taxon>
    </lineage>
</organism>
<dbReference type="Proteomes" id="UP001205740">
    <property type="component" value="Unassembled WGS sequence"/>
</dbReference>
<keyword evidence="1" id="KW-0472">Membrane</keyword>
<evidence type="ECO:0000259" key="2">
    <source>
        <dbReference type="Pfam" id="PF00535"/>
    </source>
</evidence>
<sequence length="303" mass="33486">MTGHELENGPTVTAIIPTVGRDSLRRAVDSARAQKGVVVRTVVVLDRPEMLTDVGKMVSSEVTVITTVGGVGGAASRNLGLELVQSDYVAYLDDDDVWLPDKLALQIGAMRDSGVRWSLCGANFNRGRTSSVMPYRLPRDTEDILSYALTRTRLRFGESLLQSSCIVVEAKLACLIRWDDNLPRHQDWDLAQRIEAQAGGPVFVAWPLVEIHQQHTAATSISRSGGYEKSINFLIKHAQTTGPIPRADFFWSVMVRQALGAGDFSVFAWRPDGFFRAHIGSVLLGLSGLIFFVFRRITCRVKR</sequence>
<proteinExistence type="predicted"/>
<comment type="caution">
    <text evidence="3">The sequence shown here is derived from an EMBL/GenBank/DDBJ whole genome shotgun (WGS) entry which is preliminary data.</text>
</comment>
<dbReference type="InterPro" id="IPR029044">
    <property type="entry name" value="Nucleotide-diphossugar_trans"/>
</dbReference>
<protein>
    <submittedName>
        <fullName evidence="3">Glycosyltransferase involved in cell wall bisynthesis</fullName>
    </submittedName>
</protein>
<feature type="domain" description="Glycosyltransferase 2-like" evidence="2">
    <location>
        <begin position="14"/>
        <end position="121"/>
    </location>
</feature>